<gene>
    <name evidence="2" type="ORF">AAW00_13430</name>
</gene>
<dbReference type="RefSeq" id="WP_047004945.1">
    <property type="nucleotide sequence ID" value="NZ_LBHB01000004.1"/>
</dbReference>
<dbReference type="OrthoDB" id="7433457at2"/>
<feature type="compositionally biased region" description="Low complexity" evidence="1">
    <location>
        <begin position="1"/>
        <end position="16"/>
    </location>
</feature>
<proteinExistence type="predicted"/>
<name>A0A0G9MNY4_9SPHN</name>
<feature type="region of interest" description="Disordered" evidence="1">
    <location>
        <begin position="1"/>
        <end position="75"/>
    </location>
</feature>
<evidence type="ECO:0000313" key="3">
    <source>
        <dbReference type="Proteomes" id="UP000053464"/>
    </source>
</evidence>
<feature type="compositionally biased region" description="Acidic residues" evidence="1">
    <location>
        <begin position="50"/>
        <end position="59"/>
    </location>
</feature>
<keyword evidence="3" id="KW-1185">Reference proteome</keyword>
<organism evidence="2 3">
    <name type="scientific">Aurantiacibacter luteus</name>
    <dbReference type="NCBI Taxonomy" id="1581420"/>
    <lineage>
        <taxon>Bacteria</taxon>
        <taxon>Pseudomonadati</taxon>
        <taxon>Pseudomonadota</taxon>
        <taxon>Alphaproteobacteria</taxon>
        <taxon>Sphingomonadales</taxon>
        <taxon>Erythrobacteraceae</taxon>
        <taxon>Aurantiacibacter</taxon>
    </lineage>
</organism>
<dbReference type="EMBL" id="LBHB01000004">
    <property type="protein sequence ID" value="KLE32431.1"/>
    <property type="molecule type" value="Genomic_DNA"/>
</dbReference>
<dbReference type="AlphaFoldDB" id="A0A0G9MNY4"/>
<dbReference type="Proteomes" id="UP000053464">
    <property type="component" value="Unassembled WGS sequence"/>
</dbReference>
<dbReference type="PATRIC" id="fig|1581420.6.peg.2744"/>
<evidence type="ECO:0000256" key="1">
    <source>
        <dbReference type="SAM" id="MobiDB-lite"/>
    </source>
</evidence>
<evidence type="ECO:0000313" key="2">
    <source>
        <dbReference type="EMBL" id="KLE32431.1"/>
    </source>
</evidence>
<protein>
    <submittedName>
        <fullName evidence="2">Uncharacterized protein</fullName>
    </submittedName>
</protein>
<accession>A0A0G9MNY4</accession>
<sequence>MTATTPDPDSDPIPGGDTDHPGDTPPEVQPDEGGDVDTPAAPPETQPDQGDVDMPEAPDEMPSIDPAPQTMLPPD</sequence>
<reference evidence="2 3" key="1">
    <citation type="submission" date="2015-04" db="EMBL/GenBank/DDBJ databases">
        <title>The draft genome sequence of Erythrobacter luteus KA37.</title>
        <authorList>
            <person name="Zhuang L."/>
            <person name="Liu Y."/>
            <person name="Shao Z."/>
        </authorList>
    </citation>
    <scope>NUCLEOTIDE SEQUENCE [LARGE SCALE GENOMIC DNA]</scope>
    <source>
        <strain evidence="2 3">KA37</strain>
    </source>
</reference>
<comment type="caution">
    <text evidence="2">The sequence shown here is derived from an EMBL/GenBank/DDBJ whole genome shotgun (WGS) entry which is preliminary data.</text>
</comment>